<dbReference type="Proteomes" id="UP001500016">
    <property type="component" value="Unassembled WGS sequence"/>
</dbReference>
<name>A0ABN2VU98_9ACTN</name>
<feature type="region of interest" description="Disordered" evidence="1">
    <location>
        <begin position="1"/>
        <end position="100"/>
    </location>
</feature>
<organism evidence="2 3">
    <name type="scientific">Streptomyces albiaxialis</name>
    <dbReference type="NCBI Taxonomy" id="329523"/>
    <lineage>
        <taxon>Bacteria</taxon>
        <taxon>Bacillati</taxon>
        <taxon>Actinomycetota</taxon>
        <taxon>Actinomycetes</taxon>
        <taxon>Kitasatosporales</taxon>
        <taxon>Streptomycetaceae</taxon>
        <taxon>Streptomyces</taxon>
    </lineage>
</organism>
<dbReference type="EMBL" id="BAAAPE010000007">
    <property type="protein sequence ID" value="GAA2072735.1"/>
    <property type="molecule type" value="Genomic_DNA"/>
</dbReference>
<reference evidence="2 3" key="1">
    <citation type="journal article" date="2019" name="Int. J. Syst. Evol. Microbiol.">
        <title>The Global Catalogue of Microorganisms (GCM) 10K type strain sequencing project: providing services to taxonomists for standard genome sequencing and annotation.</title>
        <authorList>
            <consortium name="The Broad Institute Genomics Platform"/>
            <consortium name="The Broad Institute Genome Sequencing Center for Infectious Disease"/>
            <person name="Wu L."/>
            <person name="Ma J."/>
        </authorList>
    </citation>
    <scope>NUCLEOTIDE SEQUENCE [LARGE SCALE GENOMIC DNA]</scope>
    <source>
        <strain evidence="2 3">JCM 15478</strain>
    </source>
</reference>
<sequence>MPALPPKLFEQGVSPMADLPSTASGRGAGLPSAEGGVRPGVRDRKGGGRLRGPECPRRLGPERARTMVDEAAARISPARGRTPTPSTREKRRSAHAQRHP</sequence>
<protein>
    <submittedName>
        <fullName evidence="2">Uncharacterized protein</fullName>
    </submittedName>
</protein>
<feature type="compositionally biased region" description="Basic and acidic residues" evidence="1">
    <location>
        <begin position="40"/>
        <end position="72"/>
    </location>
</feature>
<gene>
    <name evidence="2" type="ORF">GCM10009801_25530</name>
</gene>
<comment type="caution">
    <text evidence="2">The sequence shown here is derived from an EMBL/GenBank/DDBJ whole genome shotgun (WGS) entry which is preliminary data.</text>
</comment>
<keyword evidence="3" id="KW-1185">Reference proteome</keyword>
<feature type="compositionally biased region" description="Basic residues" evidence="1">
    <location>
        <begin position="89"/>
        <end position="100"/>
    </location>
</feature>
<evidence type="ECO:0000256" key="1">
    <source>
        <dbReference type="SAM" id="MobiDB-lite"/>
    </source>
</evidence>
<proteinExistence type="predicted"/>
<accession>A0ABN2VU98</accession>
<evidence type="ECO:0000313" key="3">
    <source>
        <dbReference type="Proteomes" id="UP001500016"/>
    </source>
</evidence>
<evidence type="ECO:0000313" key="2">
    <source>
        <dbReference type="EMBL" id="GAA2072735.1"/>
    </source>
</evidence>